<sequence>MKQQEFHILGSFEYAAEVQVIKAKLESEGIPVFLLNENTLNSDPLISHAIGGVQIQVYTKDKDRAQEIFDELRTYAVDDSGQPLPCPNCKRPRLEAYYQKEKWIYRLFPFFEPKKYRCTHCQFITRATSN</sequence>
<keyword evidence="3" id="KW-1185">Reference proteome</keyword>
<dbReference type="Pfam" id="PF09413">
    <property type="entry name" value="DUF2007"/>
    <property type="match status" value="1"/>
</dbReference>
<evidence type="ECO:0000313" key="3">
    <source>
        <dbReference type="Proteomes" id="UP000219559"/>
    </source>
</evidence>
<reference evidence="2 3" key="1">
    <citation type="submission" date="2017-04" db="EMBL/GenBank/DDBJ databases">
        <title>A new member of the family Flavobacteriaceae isolated from ascidians.</title>
        <authorList>
            <person name="Chen L."/>
        </authorList>
    </citation>
    <scope>NUCLEOTIDE SEQUENCE [LARGE SCALE GENOMIC DNA]</scope>
    <source>
        <strain evidence="2 3">HQA918</strain>
    </source>
</reference>
<protein>
    <recommendedName>
        <fullName evidence="1">DUF2007 domain-containing protein</fullName>
    </recommendedName>
</protein>
<proteinExistence type="predicted"/>
<accession>A0A2A4G491</accession>
<organism evidence="2 3">
    <name type="scientific">Sediminicola luteus</name>
    <dbReference type="NCBI Taxonomy" id="319238"/>
    <lineage>
        <taxon>Bacteria</taxon>
        <taxon>Pseudomonadati</taxon>
        <taxon>Bacteroidota</taxon>
        <taxon>Flavobacteriia</taxon>
        <taxon>Flavobacteriales</taxon>
        <taxon>Flavobacteriaceae</taxon>
        <taxon>Sediminicola</taxon>
    </lineage>
</organism>
<dbReference type="Gene3D" id="3.30.70.790">
    <property type="entry name" value="UreE, C-terminal domain"/>
    <property type="match status" value="1"/>
</dbReference>
<dbReference type="Proteomes" id="UP000219559">
    <property type="component" value="Unassembled WGS sequence"/>
</dbReference>
<dbReference type="SUPFAM" id="SSF54913">
    <property type="entry name" value="GlnB-like"/>
    <property type="match status" value="1"/>
</dbReference>
<comment type="caution">
    <text evidence="2">The sequence shown here is derived from an EMBL/GenBank/DDBJ whole genome shotgun (WGS) entry which is preliminary data.</text>
</comment>
<evidence type="ECO:0000313" key="2">
    <source>
        <dbReference type="EMBL" id="PCE62784.1"/>
    </source>
</evidence>
<dbReference type="InterPro" id="IPR018551">
    <property type="entry name" value="DUF2007"/>
</dbReference>
<dbReference type="OrthoDB" id="8480302at2"/>
<feature type="domain" description="DUF2007" evidence="1">
    <location>
        <begin position="11"/>
        <end position="72"/>
    </location>
</feature>
<dbReference type="RefSeq" id="WP_097440894.1">
    <property type="nucleotide sequence ID" value="NZ_KZ300477.1"/>
</dbReference>
<name>A0A2A4G491_9FLAO</name>
<dbReference type="AlphaFoldDB" id="A0A2A4G491"/>
<dbReference type="EMBL" id="NBWU01000007">
    <property type="protein sequence ID" value="PCE62784.1"/>
    <property type="molecule type" value="Genomic_DNA"/>
</dbReference>
<dbReference type="InterPro" id="IPR011322">
    <property type="entry name" value="N-reg_PII-like_a/b"/>
</dbReference>
<evidence type="ECO:0000259" key="1">
    <source>
        <dbReference type="Pfam" id="PF09413"/>
    </source>
</evidence>
<gene>
    <name evidence="2" type="ORF">B7P33_15985</name>
</gene>